<feature type="region of interest" description="Disordered" evidence="4">
    <location>
        <begin position="932"/>
        <end position="1094"/>
    </location>
</feature>
<dbReference type="OrthoDB" id="343875at2759"/>
<proteinExistence type="predicted"/>
<dbReference type="AlphaFoldDB" id="A0A067MEX5"/>
<sequence length="1094" mass="122288">MATPPPELPLRTVEIKVDEEVIAIDLDGLDRDPEDLLLLLKDGTGSFTAGQLAYLASEYWRKGWLDSTEKVANAAIEHLRDLGNITALPALYSLLANIQLAYARGAPKHILSNPRSDDQRASSSKEVFLNGAAAFLNLAEKAEVAVGVQKATLGHLTRGIYLLSTRSMDEALRSFEGVLQMKPTNIVALLGKARILYARRQHREALRIFQQVLRYNPKATPDPRIGIGLCFWALGNHEKAKMAWQRSLEVHPNDWPAKLLLGIESINQSKDTKKPDEERAAEYKNGLTMIEQVFKADKTCASAANALSELFLRRGEFPKALKLAEHTIQFADTLAVVSDGHLRMARVSHAQNMIEDAAKHYEIAAENSPHSTLAQVGLAQLQVKADETLAAIHTLEKLTQPRADKPDNNGPCLEALIMLASLRSHPRPALSSSDAAQERTRARELFDTVTKLIEAPDASRSHRLLGEDVEMYVEIARLWQTENLDRASKALQEAVRIRKASGSSVHPKLINNLAAVKHLEGEPSVAQVLYEEALPNALSLEGEEADTLSTTILYNLARSYEDQGETGMAKDAYKKLLGIHPEYVDAKARLALMLIASKQYDEAHQLLKQGLSSPERNGNIRALYIYFLCHVPSLYKAARSFTYNLLKDDRHDVYALCAAGFLHYQEARENRHRDPASLASRSELFIKSANIFLSALQYDPACAVAAQGLAIIIAEDVLEANQASDEASLRLRHARNTRQALDIFAKVRESLSDGSVYINMGHCYFARDEYDKAIESYETASRRFYNGQNVSALLFLARTWFAKATKASSFTAMRQALKFAQQALHIQANDKAILYNLAMIEQKTGELLFSLGPEKRTLADLQYGIEHAAHAQKLFASLAADTSGLLPYNTDIANERRKYGDTMLRKSTDQLAAQEKYETENRARLEVARKARQEEKERLDAIQREKAEEERRRAEAMAERRRKATEEAKEWAARARAESDEEEIKKQEKSRKAAARKTAKAEESGEDGEPKERKRKRRLKSKKAANSGEDEKEEALFTDDDAATGDAKPRRPRAKKRAVDDDEGENENDLEAGARGKKRKTFKSKETISDSDEE</sequence>
<dbReference type="PANTHER" id="PTHR14027">
    <property type="entry name" value="RNA POLYMERASE-ASSOCIATED PROTEIN CTR9"/>
    <property type="match status" value="1"/>
</dbReference>
<feature type="compositionally biased region" description="Acidic residues" evidence="4">
    <location>
        <begin position="1028"/>
        <end position="1043"/>
    </location>
</feature>
<feature type="compositionally biased region" description="Basic and acidic residues" evidence="4">
    <location>
        <begin position="932"/>
        <end position="991"/>
    </location>
</feature>
<dbReference type="GO" id="GO:0006368">
    <property type="term" value="P:transcription elongation by RNA polymerase II"/>
    <property type="evidence" value="ECO:0007669"/>
    <property type="project" value="TreeGrafter"/>
</dbReference>
<dbReference type="PANTHER" id="PTHR14027:SF2">
    <property type="entry name" value="RNA POLYMERASE-ASSOCIATED PROTEIN CTR9 HOMOLOG"/>
    <property type="match status" value="1"/>
</dbReference>
<dbReference type="Pfam" id="PF13181">
    <property type="entry name" value="TPR_8"/>
    <property type="match status" value="1"/>
</dbReference>
<dbReference type="GO" id="GO:0016593">
    <property type="term" value="C:Cdc73/Paf1 complex"/>
    <property type="evidence" value="ECO:0007669"/>
    <property type="project" value="TreeGrafter"/>
</dbReference>
<evidence type="ECO:0000256" key="4">
    <source>
        <dbReference type="SAM" id="MobiDB-lite"/>
    </source>
</evidence>
<dbReference type="Gene3D" id="1.25.40.10">
    <property type="entry name" value="Tetratricopeptide repeat domain"/>
    <property type="match status" value="4"/>
</dbReference>
<feature type="compositionally biased region" description="Acidic residues" evidence="4">
    <location>
        <begin position="1060"/>
        <end position="1070"/>
    </location>
</feature>
<dbReference type="SMART" id="SM00028">
    <property type="entry name" value="TPR"/>
    <property type="match status" value="9"/>
</dbReference>
<feature type="compositionally biased region" description="Basic and acidic residues" evidence="4">
    <location>
        <begin position="999"/>
        <end position="1012"/>
    </location>
</feature>
<dbReference type="InterPro" id="IPR031101">
    <property type="entry name" value="Ctr9"/>
</dbReference>
<dbReference type="GO" id="GO:0000993">
    <property type="term" value="F:RNA polymerase II complex binding"/>
    <property type="evidence" value="ECO:0007669"/>
    <property type="project" value="TreeGrafter"/>
</dbReference>
<dbReference type="InParanoid" id="A0A067MEX5"/>
<feature type="compositionally biased region" description="Basic residues" evidence="4">
    <location>
        <begin position="1013"/>
        <end position="1023"/>
    </location>
</feature>
<evidence type="ECO:0000313" key="5">
    <source>
        <dbReference type="EMBL" id="KDQ14109.1"/>
    </source>
</evidence>
<feature type="repeat" description="TPR" evidence="3">
    <location>
        <begin position="152"/>
        <end position="185"/>
    </location>
</feature>
<dbReference type="Pfam" id="PF14559">
    <property type="entry name" value="TPR_19"/>
    <property type="match status" value="2"/>
</dbReference>
<feature type="repeat" description="TPR" evidence="3">
    <location>
        <begin position="186"/>
        <end position="219"/>
    </location>
</feature>
<keyword evidence="1" id="KW-0677">Repeat</keyword>
<keyword evidence="2 3" id="KW-0802">TPR repeat</keyword>
<name>A0A067MEX5_BOTB1</name>
<dbReference type="SUPFAM" id="SSF48452">
    <property type="entry name" value="TPR-like"/>
    <property type="match status" value="2"/>
</dbReference>
<dbReference type="STRING" id="930990.A0A067MEX5"/>
<dbReference type="InterPro" id="IPR019734">
    <property type="entry name" value="TPR_rpt"/>
</dbReference>
<protein>
    <submittedName>
        <fullName evidence="5">Uncharacterized protein</fullName>
    </submittedName>
</protein>
<keyword evidence="6" id="KW-1185">Reference proteome</keyword>
<feature type="repeat" description="TPR" evidence="3">
    <location>
        <begin position="754"/>
        <end position="787"/>
    </location>
</feature>
<reference evidence="6" key="1">
    <citation type="journal article" date="2014" name="Proc. Natl. Acad. Sci. U.S.A.">
        <title>Extensive sampling of basidiomycete genomes demonstrates inadequacy of the white-rot/brown-rot paradigm for wood decay fungi.</title>
        <authorList>
            <person name="Riley R."/>
            <person name="Salamov A.A."/>
            <person name="Brown D.W."/>
            <person name="Nagy L.G."/>
            <person name="Floudas D."/>
            <person name="Held B.W."/>
            <person name="Levasseur A."/>
            <person name="Lombard V."/>
            <person name="Morin E."/>
            <person name="Otillar R."/>
            <person name="Lindquist E.A."/>
            <person name="Sun H."/>
            <person name="LaButti K.M."/>
            <person name="Schmutz J."/>
            <person name="Jabbour D."/>
            <person name="Luo H."/>
            <person name="Baker S.E."/>
            <person name="Pisabarro A.G."/>
            <person name="Walton J.D."/>
            <person name="Blanchette R.A."/>
            <person name="Henrissat B."/>
            <person name="Martin F."/>
            <person name="Cullen D."/>
            <person name="Hibbett D.S."/>
            <person name="Grigoriev I.V."/>
        </authorList>
    </citation>
    <scope>NUCLEOTIDE SEQUENCE [LARGE SCALE GENOMIC DNA]</scope>
    <source>
        <strain evidence="6">FD-172 SS1</strain>
    </source>
</reference>
<dbReference type="InterPro" id="IPR011990">
    <property type="entry name" value="TPR-like_helical_dom_sf"/>
</dbReference>
<dbReference type="EMBL" id="KL198039">
    <property type="protein sequence ID" value="KDQ14109.1"/>
    <property type="molecule type" value="Genomic_DNA"/>
</dbReference>
<dbReference type="PROSITE" id="PS50005">
    <property type="entry name" value="TPR"/>
    <property type="match status" value="5"/>
</dbReference>
<evidence type="ECO:0000256" key="2">
    <source>
        <dbReference type="ARBA" id="ARBA00022803"/>
    </source>
</evidence>
<organism evidence="5 6">
    <name type="scientific">Botryobasidium botryosum (strain FD-172 SS1)</name>
    <dbReference type="NCBI Taxonomy" id="930990"/>
    <lineage>
        <taxon>Eukaryota</taxon>
        <taxon>Fungi</taxon>
        <taxon>Dikarya</taxon>
        <taxon>Basidiomycota</taxon>
        <taxon>Agaricomycotina</taxon>
        <taxon>Agaricomycetes</taxon>
        <taxon>Cantharellales</taxon>
        <taxon>Botryobasidiaceae</taxon>
        <taxon>Botryobasidium</taxon>
    </lineage>
</organism>
<accession>A0A067MEX5</accession>
<dbReference type="FunCoup" id="A0A067MEX5">
    <property type="interactions" value="525"/>
</dbReference>
<evidence type="ECO:0000256" key="3">
    <source>
        <dbReference type="PROSITE-ProRule" id="PRU00339"/>
    </source>
</evidence>
<feature type="repeat" description="TPR" evidence="3">
    <location>
        <begin position="221"/>
        <end position="254"/>
    </location>
</feature>
<evidence type="ECO:0000256" key="1">
    <source>
        <dbReference type="ARBA" id="ARBA00022737"/>
    </source>
</evidence>
<dbReference type="HOGENOM" id="CLU_003008_0_0_1"/>
<feature type="repeat" description="TPR" evidence="3">
    <location>
        <begin position="550"/>
        <end position="583"/>
    </location>
</feature>
<evidence type="ECO:0000313" key="6">
    <source>
        <dbReference type="Proteomes" id="UP000027195"/>
    </source>
</evidence>
<gene>
    <name evidence="5" type="ORF">BOTBODRAFT_32898</name>
</gene>
<dbReference type="GO" id="GO:0006355">
    <property type="term" value="P:regulation of DNA-templated transcription"/>
    <property type="evidence" value="ECO:0007669"/>
    <property type="project" value="InterPro"/>
</dbReference>
<dbReference type="Pfam" id="PF13174">
    <property type="entry name" value="TPR_6"/>
    <property type="match status" value="1"/>
</dbReference>
<dbReference type="Proteomes" id="UP000027195">
    <property type="component" value="Unassembled WGS sequence"/>
</dbReference>